<protein>
    <recommendedName>
        <fullName evidence="6">DUF3558 domain-containing protein</fullName>
    </recommendedName>
</protein>
<dbReference type="OrthoDB" id="4070659at2"/>
<dbReference type="Proteomes" id="UP000031526">
    <property type="component" value="Chromosome"/>
</dbReference>
<evidence type="ECO:0000313" key="2">
    <source>
        <dbReference type="EMBL" id="AJE41590.1"/>
    </source>
</evidence>
<dbReference type="AlphaFoldDB" id="A0A0B5DK63"/>
<keyword evidence="1" id="KW-0812">Transmembrane</keyword>
<dbReference type="Proteomes" id="UP000325763">
    <property type="component" value="Chromosome"/>
</dbReference>
<evidence type="ECO:0000256" key="1">
    <source>
        <dbReference type="SAM" id="Phobius"/>
    </source>
</evidence>
<gene>
    <name evidence="3" type="ORF">CP978_17630</name>
    <name evidence="2" type="ORF">SNOD_17330</name>
</gene>
<reference evidence="3 5" key="3">
    <citation type="submission" date="2017-09" db="EMBL/GenBank/DDBJ databases">
        <title>Streptomyces genome completion.</title>
        <authorList>
            <person name="Lee N."/>
            <person name="Cho B.-K."/>
        </authorList>
    </citation>
    <scope>NUCLEOTIDE SEQUENCE [LARGE SCALE GENOMIC DNA]</scope>
    <source>
        <strain evidence="3 5">ATCC 14899</strain>
    </source>
</reference>
<dbReference type="RefSeq" id="WP_043442100.1">
    <property type="nucleotide sequence ID" value="NZ_CP009313.1"/>
</dbReference>
<dbReference type="STRING" id="40318.SNOD_17330"/>
<accession>A0A0B5DK63</accession>
<name>A0A0B5DK63_9ACTN</name>
<evidence type="ECO:0000313" key="3">
    <source>
        <dbReference type="EMBL" id="QEV40119.1"/>
    </source>
</evidence>
<dbReference type="HOGENOM" id="CLU_857689_0_0_11"/>
<reference evidence="4" key="1">
    <citation type="submission" date="2014-09" db="EMBL/GenBank/DDBJ databases">
        <title>Sequence of the Streptomyces nodosus genome.</title>
        <authorList>
            <person name="Sweeney P."/>
            <person name="Stephens N."/>
            <person name="Murphy C."/>
            <person name="Caffrey P."/>
        </authorList>
    </citation>
    <scope>NUCLEOTIDE SEQUENCE [LARGE SCALE GENOMIC DNA]</scope>
    <source>
        <strain evidence="4">ATCC 14899</strain>
    </source>
</reference>
<reference evidence="2 4" key="2">
    <citation type="journal article" date="2016" name="Appl. Microbiol. Biotechnol.">
        <title>Exploiting the genome sequence of Streptomyces nodosus for enhanced antibiotic production.</title>
        <authorList>
            <person name="Sweeney P."/>
            <person name="Murphy C.D."/>
            <person name="Caffrey P."/>
        </authorList>
    </citation>
    <scope>NUCLEOTIDE SEQUENCE [LARGE SCALE GENOMIC DNA]</scope>
    <source>
        <strain evidence="2 4">ATCC 14899</strain>
    </source>
</reference>
<keyword evidence="4" id="KW-1185">Reference proteome</keyword>
<dbReference type="EMBL" id="CP023747">
    <property type="protein sequence ID" value="QEV40119.1"/>
    <property type="molecule type" value="Genomic_DNA"/>
</dbReference>
<proteinExistence type="predicted"/>
<evidence type="ECO:0008006" key="6">
    <source>
        <dbReference type="Google" id="ProtNLM"/>
    </source>
</evidence>
<dbReference type="EMBL" id="CP009313">
    <property type="protein sequence ID" value="AJE41590.1"/>
    <property type="molecule type" value="Genomic_DNA"/>
</dbReference>
<keyword evidence="1" id="KW-0472">Membrane</keyword>
<evidence type="ECO:0000313" key="4">
    <source>
        <dbReference type="Proteomes" id="UP000031526"/>
    </source>
</evidence>
<sequence>MSRTEDTVVAPTRRSGRRVRIAAVVGATALLAGTFTYFNTDVFSADRICHGWATPDQVSDALGSGWGRVVASEDSSTTCSVRQESWLPGQSGKLLNLYVDTEEADFPFKDRVWEVSGSRHVMTGGTHGAYDDNGGWALLPQACTSTARGDGPQAVLHAAVTEGTSEGDAAGIGRLLASASQALTSGPDGCGTANSATTTTHYLAPSVLHDSDLDKVCGIPGFRLGKVTGSTGQKMQEQTTGTPAEGLYCDLTFEGDKEGPFARLAIVNDAWLVKPLKKRSFTRVDCDGRPAVFADDLRHWEPKERAARGLPDDAGLAKAFGDAAREALHCD</sequence>
<feature type="transmembrane region" description="Helical" evidence="1">
    <location>
        <begin position="21"/>
        <end position="38"/>
    </location>
</feature>
<organism evidence="2 4">
    <name type="scientific">Streptomyces nodosus</name>
    <dbReference type="NCBI Taxonomy" id="40318"/>
    <lineage>
        <taxon>Bacteria</taxon>
        <taxon>Bacillati</taxon>
        <taxon>Actinomycetota</taxon>
        <taxon>Actinomycetes</taxon>
        <taxon>Kitasatosporales</taxon>
        <taxon>Streptomycetaceae</taxon>
        <taxon>Streptomyces</taxon>
    </lineage>
</organism>
<dbReference type="KEGG" id="snq:CP978_17630"/>
<keyword evidence="1" id="KW-1133">Transmembrane helix</keyword>
<evidence type="ECO:0000313" key="5">
    <source>
        <dbReference type="Proteomes" id="UP000325763"/>
    </source>
</evidence>